<accession>A0A495VTL8</accession>
<dbReference type="Pfam" id="PF03995">
    <property type="entry name" value="Inhibitor_I36"/>
    <property type="match status" value="1"/>
</dbReference>
<evidence type="ECO:0000313" key="2">
    <source>
        <dbReference type="EMBL" id="RKT51755.1"/>
    </source>
</evidence>
<dbReference type="RefSeq" id="WP_170211563.1">
    <property type="nucleotide sequence ID" value="NZ_RBXO01000001.1"/>
</dbReference>
<keyword evidence="1" id="KW-0732">Signal</keyword>
<protein>
    <submittedName>
        <fullName evidence="2">Peptidase inhibitor family I36</fullName>
    </submittedName>
</protein>
<feature type="chain" id="PRO_5019869431" evidence="1">
    <location>
        <begin position="28"/>
        <end position="147"/>
    </location>
</feature>
<evidence type="ECO:0000313" key="3">
    <source>
        <dbReference type="Proteomes" id="UP000282084"/>
    </source>
</evidence>
<dbReference type="Proteomes" id="UP000282084">
    <property type="component" value="Unassembled WGS sequence"/>
</dbReference>
<organism evidence="2 3">
    <name type="scientific">Saccharothrix australiensis</name>
    <dbReference type="NCBI Taxonomy" id="2072"/>
    <lineage>
        <taxon>Bacteria</taxon>
        <taxon>Bacillati</taxon>
        <taxon>Actinomycetota</taxon>
        <taxon>Actinomycetes</taxon>
        <taxon>Pseudonocardiales</taxon>
        <taxon>Pseudonocardiaceae</taxon>
        <taxon>Saccharothrix</taxon>
    </lineage>
</organism>
<reference evidence="2 3" key="1">
    <citation type="submission" date="2018-10" db="EMBL/GenBank/DDBJ databases">
        <title>Sequencing the genomes of 1000 actinobacteria strains.</title>
        <authorList>
            <person name="Klenk H.-P."/>
        </authorList>
    </citation>
    <scope>NUCLEOTIDE SEQUENCE [LARGE SCALE GENOMIC DNA]</scope>
    <source>
        <strain evidence="2 3">DSM 43800</strain>
    </source>
</reference>
<proteinExistence type="predicted"/>
<name>A0A495VTL8_9PSEU</name>
<comment type="caution">
    <text evidence="2">The sequence shown here is derived from an EMBL/GenBank/DDBJ whole genome shotgun (WGS) entry which is preliminary data.</text>
</comment>
<sequence>MASTALRTALVVPAMLLTAALAPTAHAAEPPTSSAPAVDAEPTFPGDPRFPVCGNDYVCVWEKVGGGGARYDQKDHHTNQNVCYNVIGKGKLPNPARAVSNQTNKRVWFYEGTGCNPKTNNFYLNPHYYSENAGNLSIRSFLIPAGR</sequence>
<evidence type="ECO:0000256" key="1">
    <source>
        <dbReference type="SAM" id="SignalP"/>
    </source>
</evidence>
<gene>
    <name evidence="2" type="ORF">C8E97_0239</name>
</gene>
<feature type="signal peptide" evidence="1">
    <location>
        <begin position="1"/>
        <end position="27"/>
    </location>
</feature>
<dbReference type="EMBL" id="RBXO01000001">
    <property type="protein sequence ID" value="RKT51755.1"/>
    <property type="molecule type" value="Genomic_DNA"/>
</dbReference>
<dbReference type="AlphaFoldDB" id="A0A495VTL8"/>
<keyword evidence="3" id="KW-1185">Reference proteome</keyword>